<keyword evidence="5 6" id="KW-0472">Membrane</keyword>
<keyword evidence="2" id="KW-0813">Transport</keyword>
<dbReference type="InterPro" id="IPR007271">
    <property type="entry name" value="Nuc_sug_transpt"/>
</dbReference>
<evidence type="ECO:0000256" key="3">
    <source>
        <dbReference type="ARBA" id="ARBA00022692"/>
    </source>
</evidence>
<evidence type="ECO:0000256" key="2">
    <source>
        <dbReference type="ARBA" id="ARBA00022597"/>
    </source>
</evidence>
<evidence type="ECO:0000256" key="6">
    <source>
        <dbReference type="SAM" id="Phobius"/>
    </source>
</evidence>
<feature type="non-terminal residue" evidence="7">
    <location>
        <position position="100"/>
    </location>
</feature>
<evidence type="ECO:0000256" key="1">
    <source>
        <dbReference type="ARBA" id="ARBA00004141"/>
    </source>
</evidence>
<accession>A0AAV2S900</accession>
<reference evidence="7 8" key="1">
    <citation type="submission" date="2024-05" db="EMBL/GenBank/DDBJ databases">
        <authorList>
            <person name="Wallberg A."/>
        </authorList>
    </citation>
    <scope>NUCLEOTIDE SEQUENCE [LARGE SCALE GENOMIC DNA]</scope>
</reference>
<evidence type="ECO:0000313" key="7">
    <source>
        <dbReference type="EMBL" id="CAL4166096.1"/>
    </source>
</evidence>
<name>A0AAV2S900_MEGNR</name>
<dbReference type="GO" id="GO:0015165">
    <property type="term" value="F:pyrimidine nucleotide-sugar transmembrane transporter activity"/>
    <property type="evidence" value="ECO:0007669"/>
    <property type="project" value="InterPro"/>
</dbReference>
<gene>
    <name evidence="7" type="ORF">MNOR_LOCUS33356</name>
</gene>
<dbReference type="GO" id="GO:0000139">
    <property type="term" value="C:Golgi membrane"/>
    <property type="evidence" value="ECO:0007669"/>
    <property type="project" value="InterPro"/>
</dbReference>
<keyword evidence="8" id="KW-1185">Reference proteome</keyword>
<comment type="caution">
    <text evidence="7">The sequence shown here is derived from an EMBL/GenBank/DDBJ whole genome shotgun (WGS) entry which is preliminary data.</text>
</comment>
<dbReference type="PANTHER" id="PTHR10231">
    <property type="entry name" value="NUCLEOTIDE-SUGAR TRANSMEMBRANE TRANSPORTER"/>
    <property type="match status" value="1"/>
</dbReference>
<evidence type="ECO:0000256" key="5">
    <source>
        <dbReference type="ARBA" id="ARBA00023136"/>
    </source>
</evidence>
<protein>
    <submittedName>
        <fullName evidence="7">Uncharacterized protein</fullName>
    </submittedName>
</protein>
<feature type="transmembrane region" description="Helical" evidence="6">
    <location>
        <begin position="55"/>
        <end position="74"/>
    </location>
</feature>
<keyword evidence="2" id="KW-0762">Sugar transport</keyword>
<feature type="transmembrane region" description="Helical" evidence="6">
    <location>
        <begin position="20"/>
        <end position="43"/>
    </location>
</feature>
<evidence type="ECO:0000313" key="8">
    <source>
        <dbReference type="Proteomes" id="UP001497623"/>
    </source>
</evidence>
<keyword evidence="4 6" id="KW-1133">Transmembrane helix</keyword>
<proteinExistence type="predicted"/>
<dbReference type="AlphaFoldDB" id="A0AAV2S900"/>
<dbReference type="EMBL" id="CAXKWB010047875">
    <property type="protein sequence ID" value="CAL4166096.1"/>
    <property type="molecule type" value="Genomic_DNA"/>
</dbReference>
<evidence type="ECO:0000256" key="4">
    <source>
        <dbReference type="ARBA" id="ARBA00022989"/>
    </source>
</evidence>
<sequence length="100" mass="11405">ICKHLCTFGLFKSHQNQFPIPSSVILLLVEGTKLLLVFIWGKLSIKDLSKFRSSVIFSIPAACYFATNLLYLFAMKLTSPPMWMVLIQSRTLYTAIAYRV</sequence>
<comment type="subcellular location">
    <subcellularLocation>
        <location evidence="1">Membrane</location>
        <topology evidence="1">Multi-pass membrane protein</topology>
    </subcellularLocation>
</comment>
<feature type="non-terminal residue" evidence="7">
    <location>
        <position position="1"/>
    </location>
</feature>
<organism evidence="7 8">
    <name type="scientific">Meganyctiphanes norvegica</name>
    <name type="common">Northern krill</name>
    <name type="synonym">Thysanopoda norvegica</name>
    <dbReference type="NCBI Taxonomy" id="48144"/>
    <lineage>
        <taxon>Eukaryota</taxon>
        <taxon>Metazoa</taxon>
        <taxon>Ecdysozoa</taxon>
        <taxon>Arthropoda</taxon>
        <taxon>Crustacea</taxon>
        <taxon>Multicrustacea</taxon>
        <taxon>Malacostraca</taxon>
        <taxon>Eumalacostraca</taxon>
        <taxon>Eucarida</taxon>
        <taxon>Euphausiacea</taxon>
        <taxon>Euphausiidae</taxon>
        <taxon>Meganyctiphanes</taxon>
    </lineage>
</organism>
<dbReference type="Proteomes" id="UP001497623">
    <property type="component" value="Unassembled WGS sequence"/>
</dbReference>
<keyword evidence="3 6" id="KW-0812">Transmembrane</keyword>